<feature type="compositionally biased region" description="Polar residues" evidence="1">
    <location>
        <begin position="216"/>
        <end position="251"/>
    </location>
</feature>
<dbReference type="OrthoDB" id="3059337at2759"/>
<evidence type="ECO:0000256" key="1">
    <source>
        <dbReference type="SAM" id="MobiDB-lite"/>
    </source>
</evidence>
<feature type="compositionally biased region" description="Basic and acidic residues" evidence="1">
    <location>
        <begin position="254"/>
        <end position="265"/>
    </location>
</feature>
<accession>A0A0D0DXJ7</accession>
<dbReference type="InParanoid" id="A0A0D0DXJ7"/>
<gene>
    <name evidence="2" type="ORF">PAXRUDRAFT_287538</name>
</gene>
<feature type="compositionally biased region" description="Acidic residues" evidence="1">
    <location>
        <begin position="476"/>
        <end position="486"/>
    </location>
</feature>
<organism evidence="2 3">
    <name type="scientific">Paxillus rubicundulus Ve08.2h10</name>
    <dbReference type="NCBI Taxonomy" id="930991"/>
    <lineage>
        <taxon>Eukaryota</taxon>
        <taxon>Fungi</taxon>
        <taxon>Dikarya</taxon>
        <taxon>Basidiomycota</taxon>
        <taxon>Agaricomycotina</taxon>
        <taxon>Agaricomycetes</taxon>
        <taxon>Agaricomycetidae</taxon>
        <taxon>Boletales</taxon>
        <taxon>Paxilineae</taxon>
        <taxon>Paxillaceae</taxon>
        <taxon>Paxillus</taxon>
    </lineage>
</organism>
<reference evidence="2 3" key="1">
    <citation type="submission" date="2014-04" db="EMBL/GenBank/DDBJ databases">
        <authorList>
            <consortium name="DOE Joint Genome Institute"/>
            <person name="Kuo A."/>
            <person name="Kohler A."/>
            <person name="Jargeat P."/>
            <person name="Nagy L.G."/>
            <person name="Floudas D."/>
            <person name="Copeland A."/>
            <person name="Barry K.W."/>
            <person name="Cichocki N."/>
            <person name="Veneault-Fourrey C."/>
            <person name="LaButti K."/>
            <person name="Lindquist E.A."/>
            <person name="Lipzen A."/>
            <person name="Lundell T."/>
            <person name="Morin E."/>
            <person name="Murat C."/>
            <person name="Sun H."/>
            <person name="Tunlid A."/>
            <person name="Henrissat B."/>
            <person name="Grigoriev I.V."/>
            <person name="Hibbett D.S."/>
            <person name="Martin F."/>
            <person name="Nordberg H.P."/>
            <person name="Cantor M.N."/>
            <person name="Hua S.X."/>
        </authorList>
    </citation>
    <scope>NUCLEOTIDE SEQUENCE [LARGE SCALE GENOMIC DNA]</scope>
    <source>
        <strain evidence="2 3">Ve08.2h10</strain>
    </source>
</reference>
<feature type="compositionally biased region" description="Basic residues" evidence="1">
    <location>
        <begin position="58"/>
        <end position="70"/>
    </location>
</feature>
<feature type="region of interest" description="Disordered" evidence="1">
    <location>
        <begin position="212"/>
        <end position="285"/>
    </location>
</feature>
<feature type="region of interest" description="Disordered" evidence="1">
    <location>
        <begin position="378"/>
        <end position="400"/>
    </location>
</feature>
<feature type="compositionally biased region" description="Polar residues" evidence="1">
    <location>
        <begin position="379"/>
        <end position="390"/>
    </location>
</feature>
<feature type="compositionally biased region" description="Polar residues" evidence="1">
    <location>
        <begin position="273"/>
        <end position="285"/>
    </location>
</feature>
<feature type="region of interest" description="Disordered" evidence="1">
    <location>
        <begin position="447"/>
        <end position="486"/>
    </location>
</feature>
<feature type="compositionally biased region" description="Polar residues" evidence="1">
    <location>
        <begin position="156"/>
        <end position="166"/>
    </location>
</feature>
<dbReference type="Proteomes" id="UP000054538">
    <property type="component" value="Unassembled WGS sequence"/>
</dbReference>
<feature type="region of interest" description="Disordered" evidence="1">
    <location>
        <begin position="336"/>
        <end position="358"/>
    </location>
</feature>
<feature type="region of interest" description="Disordered" evidence="1">
    <location>
        <begin position="138"/>
        <end position="172"/>
    </location>
</feature>
<dbReference type="AlphaFoldDB" id="A0A0D0DXJ7"/>
<evidence type="ECO:0000313" key="3">
    <source>
        <dbReference type="Proteomes" id="UP000054538"/>
    </source>
</evidence>
<feature type="compositionally biased region" description="Polar residues" evidence="1">
    <location>
        <begin position="1"/>
        <end position="18"/>
    </location>
</feature>
<feature type="region of interest" description="Disordered" evidence="1">
    <location>
        <begin position="1"/>
        <end position="83"/>
    </location>
</feature>
<feature type="compositionally biased region" description="Polar residues" evidence="1">
    <location>
        <begin position="71"/>
        <end position="83"/>
    </location>
</feature>
<name>A0A0D0DXJ7_9AGAM</name>
<evidence type="ECO:0000313" key="2">
    <source>
        <dbReference type="EMBL" id="KIL00299.1"/>
    </source>
</evidence>
<sequence length="664" mass="72216">MDLSQQELPLTAYFTSGNKETRPRTCSSKKRTSIEDSLSGVRPLKRGRSDVKSSTQKSPKKIAHQSKPHVKTTQLPTPATATRKSVFSTRDVSCLEGAVKRRRPATARAVEAFLRGKSIVTNDIDLTLAGSEITPSKALPKSCEGKEKDTTDVTHTHSLPTPTFSNRQKRLTGVSPLHEREAIQVRQVSGLTDYDLPTPMTGLRRVHVSESLHGIQEQSPSTGPSRHQYQPSGLSPVSTRSPTEGISGSRLNSHRSDPSHLHEQDNPFASPVIQGQSAHSSAPQKSFVSSITKILPLPSQTFDAHPLSLSDIPSNPVPSSQSQYLLHIDATPKRKRVSRRVETVPSSQTQEENDLTKSMPSPFIHAFAVPKSSVREFPETTQNANASPSCPSHGRRKSRQAYISGSTPITLPATSPSVSFCSFFATKKASEELSSLKSPSRQLIASVYRSPSRKTRATSPQKLAREDSIKNAPPAPEDDSVTESESEIDIFLSKANDRSSLLKLPSPGKELSPLRSSSAPELHSTRPHKLIHEDILPAIEDDSATEAESDTDILDYVAKIQKPQAQRSHAPARDFPSRPVISPLVSPARSRIAAEASFAGSTQFLMREGAGLSIPGTSTLPSCALAPRRLLAPSDFVPSVVQDFVEMFQGDGSYPEDFPESLRI</sequence>
<proteinExistence type="predicted"/>
<feature type="compositionally biased region" description="Basic and acidic residues" evidence="1">
    <location>
        <begin position="143"/>
        <end position="155"/>
    </location>
</feature>
<dbReference type="EMBL" id="KN824837">
    <property type="protein sequence ID" value="KIL00299.1"/>
    <property type="molecule type" value="Genomic_DNA"/>
</dbReference>
<reference evidence="3" key="2">
    <citation type="submission" date="2015-01" db="EMBL/GenBank/DDBJ databases">
        <title>Evolutionary Origins and Diversification of the Mycorrhizal Mutualists.</title>
        <authorList>
            <consortium name="DOE Joint Genome Institute"/>
            <consortium name="Mycorrhizal Genomics Consortium"/>
            <person name="Kohler A."/>
            <person name="Kuo A."/>
            <person name="Nagy L.G."/>
            <person name="Floudas D."/>
            <person name="Copeland A."/>
            <person name="Barry K.W."/>
            <person name="Cichocki N."/>
            <person name="Veneault-Fourrey C."/>
            <person name="LaButti K."/>
            <person name="Lindquist E.A."/>
            <person name="Lipzen A."/>
            <person name="Lundell T."/>
            <person name="Morin E."/>
            <person name="Murat C."/>
            <person name="Riley R."/>
            <person name="Ohm R."/>
            <person name="Sun H."/>
            <person name="Tunlid A."/>
            <person name="Henrissat B."/>
            <person name="Grigoriev I.V."/>
            <person name="Hibbett D.S."/>
            <person name="Martin F."/>
        </authorList>
    </citation>
    <scope>NUCLEOTIDE SEQUENCE [LARGE SCALE GENOMIC DNA]</scope>
    <source>
        <strain evidence="3">Ve08.2h10</strain>
    </source>
</reference>
<dbReference type="HOGENOM" id="CLU_502636_0_0_1"/>
<keyword evidence="3" id="KW-1185">Reference proteome</keyword>
<protein>
    <submittedName>
        <fullName evidence="2">Unplaced genomic scaffold scaffold_15, whole genome shotgun sequence</fullName>
    </submittedName>
</protein>
<feature type="region of interest" description="Disordered" evidence="1">
    <location>
        <begin position="501"/>
        <end position="526"/>
    </location>
</feature>